<feature type="region of interest" description="Disordered" evidence="1">
    <location>
        <begin position="193"/>
        <end position="258"/>
    </location>
</feature>
<feature type="signal peptide" evidence="2">
    <location>
        <begin position="1"/>
        <end position="27"/>
    </location>
</feature>
<keyword evidence="4" id="KW-1185">Reference proteome</keyword>
<feature type="region of interest" description="Disordered" evidence="1">
    <location>
        <begin position="129"/>
        <end position="148"/>
    </location>
</feature>
<dbReference type="EMBL" id="CP040098">
    <property type="protein sequence ID" value="QCQ21377.1"/>
    <property type="molecule type" value="Genomic_DNA"/>
</dbReference>
<dbReference type="AlphaFoldDB" id="A0A4P8L0L2"/>
<reference evidence="3 4" key="2">
    <citation type="submission" date="2019-05" db="EMBL/GenBank/DDBJ databases">
        <authorList>
            <person name="Suflita J.M."/>
            <person name="Marks C.R."/>
        </authorList>
    </citation>
    <scope>NUCLEOTIDE SEQUENCE [LARGE SCALE GENOMIC DNA]</scope>
    <source>
        <strain evidence="3 4">ALDC</strain>
    </source>
</reference>
<evidence type="ECO:0000256" key="1">
    <source>
        <dbReference type="SAM" id="MobiDB-lite"/>
    </source>
</evidence>
<sequence length="258" mass="26662">MRRKTMQRFQVVGFTAVLAALPLAARALEVPPMVEKHIFLPGPEEAAEVKSPEAERLEGELLFTGIIITPDGKKALVQEKTRGRGGVDQPAEGGLLKEGDAINGFSIVEIGPNYLLLSGEDGDLRLPLYGGGKKRPEPPPVPEPAVVGGGEAVQQPRVNVRGRVMPGVTGKPSGGQAQGAAAENGVAVVGEKGPAEAKQGGDNPSGSAGQAGTPQRDVTNPLMEGLRRAQQSRGQAGGGTAAAPSGPNPFLDIIRRSR</sequence>
<name>A0A4P8L0L2_9BACT</name>
<dbReference type="KEGG" id="dax:FDQ92_03790"/>
<dbReference type="Proteomes" id="UP000298602">
    <property type="component" value="Chromosome"/>
</dbReference>
<evidence type="ECO:0000313" key="3">
    <source>
        <dbReference type="EMBL" id="QCQ21377.1"/>
    </source>
</evidence>
<reference evidence="3 4" key="1">
    <citation type="submission" date="2019-05" db="EMBL/GenBank/DDBJ databases">
        <title>The Complete Genome Sequence of the n-alkane-degrading Desulfoglaeba alkanexedens ALDC reveals multiple alkylsuccinate synthase gene clusters.</title>
        <authorList>
            <person name="Callaghan A.V."/>
            <person name="Davidova I.A."/>
            <person name="Duncan K.E."/>
            <person name="Morris B."/>
            <person name="McInerney M.J."/>
        </authorList>
    </citation>
    <scope>NUCLEOTIDE SEQUENCE [LARGE SCALE GENOMIC DNA]</scope>
    <source>
        <strain evidence="3 4">ALDC</strain>
    </source>
</reference>
<evidence type="ECO:0008006" key="5">
    <source>
        <dbReference type="Google" id="ProtNLM"/>
    </source>
</evidence>
<accession>A0A4P8L0L2</accession>
<feature type="compositionally biased region" description="Polar residues" evidence="1">
    <location>
        <begin position="202"/>
        <end position="218"/>
    </location>
</feature>
<dbReference type="RefSeq" id="WP_137423348.1">
    <property type="nucleotide sequence ID" value="NZ_CP040098.1"/>
</dbReference>
<organism evidence="3 4">
    <name type="scientific">Desulfoglaeba alkanexedens ALDC</name>
    <dbReference type="NCBI Taxonomy" id="980445"/>
    <lineage>
        <taxon>Bacteria</taxon>
        <taxon>Pseudomonadati</taxon>
        <taxon>Thermodesulfobacteriota</taxon>
        <taxon>Syntrophobacteria</taxon>
        <taxon>Syntrophobacterales</taxon>
        <taxon>Syntrophobacteraceae</taxon>
        <taxon>Desulfoglaeba</taxon>
    </lineage>
</organism>
<feature type="chain" id="PRO_5020482776" description="Type II secretion system protein GspC N-terminal domain-containing protein" evidence="2">
    <location>
        <begin position="28"/>
        <end position="258"/>
    </location>
</feature>
<keyword evidence="2" id="KW-0732">Signal</keyword>
<evidence type="ECO:0000256" key="2">
    <source>
        <dbReference type="SAM" id="SignalP"/>
    </source>
</evidence>
<proteinExistence type="predicted"/>
<gene>
    <name evidence="3" type="ORF">FDQ92_03790</name>
</gene>
<evidence type="ECO:0000313" key="4">
    <source>
        <dbReference type="Proteomes" id="UP000298602"/>
    </source>
</evidence>
<protein>
    <recommendedName>
        <fullName evidence="5">Type II secretion system protein GspC N-terminal domain-containing protein</fullName>
    </recommendedName>
</protein>